<dbReference type="AlphaFoldDB" id="A0A9D0ZEG0"/>
<evidence type="ECO:0000313" key="3">
    <source>
        <dbReference type="Proteomes" id="UP000824262"/>
    </source>
</evidence>
<dbReference type="Pfam" id="PF00583">
    <property type="entry name" value="Acetyltransf_1"/>
    <property type="match status" value="1"/>
</dbReference>
<accession>A0A9D0ZEG0</accession>
<dbReference type="InterPro" id="IPR016181">
    <property type="entry name" value="Acyl_CoA_acyltransferase"/>
</dbReference>
<sequence>MALEIANGFERTADVIELFDEYTKWIVSEDPAVAEVLRAQGYGEETASLDGKYGPPGGMLLLALVDGAAAGCAALHAFGEEGACELKRLYVREAYRGRGAAGALVRRLLDFARERGYTHVLLDTLPFMRSAIGMYERLGFVRTGAYYPSPYEDTIYMRLDL</sequence>
<reference evidence="2" key="2">
    <citation type="journal article" date="2021" name="PeerJ">
        <title>Extensive microbial diversity within the chicken gut microbiome revealed by metagenomics and culture.</title>
        <authorList>
            <person name="Gilroy R."/>
            <person name="Ravi A."/>
            <person name="Getino M."/>
            <person name="Pursley I."/>
            <person name="Horton D.L."/>
            <person name="Alikhan N.F."/>
            <person name="Baker D."/>
            <person name="Gharbi K."/>
            <person name="Hall N."/>
            <person name="Watson M."/>
            <person name="Adriaenssens E.M."/>
            <person name="Foster-Nyarko E."/>
            <person name="Jarju S."/>
            <person name="Secka A."/>
            <person name="Antonio M."/>
            <person name="Oren A."/>
            <person name="Chaudhuri R.R."/>
            <person name="La Ragione R."/>
            <person name="Hildebrand F."/>
            <person name="Pallen M.J."/>
        </authorList>
    </citation>
    <scope>NUCLEOTIDE SEQUENCE</scope>
    <source>
        <strain evidence="2">ChiBcolR7-354</strain>
    </source>
</reference>
<dbReference type="InterPro" id="IPR000182">
    <property type="entry name" value="GNAT_dom"/>
</dbReference>
<dbReference type="SUPFAM" id="SSF55729">
    <property type="entry name" value="Acyl-CoA N-acyltransferases (Nat)"/>
    <property type="match status" value="1"/>
</dbReference>
<dbReference type="InterPro" id="IPR052777">
    <property type="entry name" value="Acetyltransferase_Enz"/>
</dbReference>
<reference evidence="2" key="1">
    <citation type="submission" date="2020-10" db="EMBL/GenBank/DDBJ databases">
        <authorList>
            <person name="Gilroy R."/>
        </authorList>
    </citation>
    <scope>NUCLEOTIDE SEQUENCE</scope>
    <source>
        <strain evidence="2">ChiBcolR7-354</strain>
    </source>
</reference>
<gene>
    <name evidence="2" type="ORF">IAB77_01160</name>
</gene>
<protein>
    <submittedName>
        <fullName evidence="2">GNAT family N-acetyltransferase</fullName>
    </submittedName>
</protein>
<dbReference type="CDD" id="cd04301">
    <property type="entry name" value="NAT_SF"/>
    <property type="match status" value="1"/>
</dbReference>
<dbReference type="Gene3D" id="3.40.630.30">
    <property type="match status" value="1"/>
</dbReference>
<evidence type="ECO:0000313" key="2">
    <source>
        <dbReference type="EMBL" id="HIQ77849.1"/>
    </source>
</evidence>
<organism evidence="2 3">
    <name type="scientific">Candidatus Scatomorpha intestinavium</name>
    <dbReference type="NCBI Taxonomy" id="2840922"/>
    <lineage>
        <taxon>Bacteria</taxon>
        <taxon>Bacillati</taxon>
        <taxon>Bacillota</taxon>
        <taxon>Clostridia</taxon>
        <taxon>Eubacteriales</taxon>
        <taxon>Candidatus Scatomorpha</taxon>
    </lineage>
</organism>
<dbReference type="PANTHER" id="PTHR43305">
    <property type="entry name" value="FAMILY N-ACETYLTRANSFERASE, PUTATIVE (AFU_ORTHOLOGUE AFUA_2G01380)-RELATED"/>
    <property type="match status" value="1"/>
</dbReference>
<dbReference type="GO" id="GO:0016747">
    <property type="term" value="F:acyltransferase activity, transferring groups other than amino-acyl groups"/>
    <property type="evidence" value="ECO:0007669"/>
    <property type="project" value="InterPro"/>
</dbReference>
<name>A0A9D0ZEG0_9FIRM</name>
<feature type="domain" description="N-acetyltransferase" evidence="1">
    <location>
        <begin position="1"/>
        <end position="161"/>
    </location>
</feature>
<evidence type="ECO:0000259" key="1">
    <source>
        <dbReference type="PROSITE" id="PS51186"/>
    </source>
</evidence>
<dbReference type="EMBL" id="DVGA01000018">
    <property type="protein sequence ID" value="HIQ77849.1"/>
    <property type="molecule type" value="Genomic_DNA"/>
</dbReference>
<proteinExistence type="predicted"/>
<dbReference type="PANTHER" id="PTHR43305:SF1">
    <property type="entry name" value="FAMILY N-ACETYLTRANSFERASE, PUTATIVE (AFU_ORTHOLOGUE AFUA_2G01380)-RELATED"/>
    <property type="match status" value="1"/>
</dbReference>
<dbReference type="PROSITE" id="PS51186">
    <property type="entry name" value="GNAT"/>
    <property type="match status" value="1"/>
</dbReference>
<comment type="caution">
    <text evidence="2">The sequence shown here is derived from an EMBL/GenBank/DDBJ whole genome shotgun (WGS) entry which is preliminary data.</text>
</comment>
<dbReference type="Proteomes" id="UP000824262">
    <property type="component" value="Unassembled WGS sequence"/>
</dbReference>